<gene>
    <name evidence="1" type="ORF">DSM104443_01770</name>
</gene>
<accession>A0A6M4GWH4</accession>
<dbReference type="EMBL" id="CP053069">
    <property type="protein sequence ID" value="QJR10703.1"/>
    <property type="molecule type" value="Genomic_DNA"/>
</dbReference>
<evidence type="ECO:0000313" key="1">
    <source>
        <dbReference type="EMBL" id="QJR10703.1"/>
    </source>
</evidence>
<dbReference type="InterPro" id="IPR016541">
    <property type="entry name" value="UCP008505"/>
</dbReference>
<organism evidence="1 2">
    <name type="scientific">Usitatibacter rugosus</name>
    <dbReference type="NCBI Taxonomy" id="2732067"/>
    <lineage>
        <taxon>Bacteria</taxon>
        <taxon>Pseudomonadati</taxon>
        <taxon>Pseudomonadota</taxon>
        <taxon>Betaproteobacteria</taxon>
        <taxon>Nitrosomonadales</taxon>
        <taxon>Usitatibacteraceae</taxon>
        <taxon>Usitatibacter</taxon>
    </lineage>
</organism>
<dbReference type="KEGG" id="uru:DSM104443_01770"/>
<dbReference type="Proteomes" id="UP000501534">
    <property type="component" value="Chromosome"/>
</dbReference>
<reference evidence="1 2" key="1">
    <citation type="submission" date="2020-04" db="EMBL/GenBank/DDBJ databases">
        <title>Usitatibacter rugosus gen. nov., sp. nov. and Usitatibacter palustris sp. nov., novel members of Usitatibacteraceae fam. nov. within the order Nitrosomonadales isolated from soil.</title>
        <authorList>
            <person name="Huber K.J."/>
            <person name="Neumann-Schaal M."/>
            <person name="Geppert A."/>
            <person name="Luckner M."/>
            <person name="Wanner G."/>
            <person name="Overmann J."/>
        </authorList>
    </citation>
    <scope>NUCLEOTIDE SEQUENCE [LARGE SCALE GENOMIC DNA]</scope>
    <source>
        <strain evidence="1 2">0125_3</strain>
    </source>
</reference>
<dbReference type="Pfam" id="PF14367">
    <property type="entry name" value="DUF4411"/>
    <property type="match status" value="1"/>
</dbReference>
<evidence type="ECO:0000313" key="2">
    <source>
        <dbReference type="Proteomes" id="UP000501534"/>
    </source>
</evidence>
<keyword evidence="2" id="KW-1185">Reference proteome</keyword>
<dbReference type="AlphaFoldDB" id="A0A6M4GWH4"/>
<protein>
    <submittedName>
        <fullName evidence="1">Uncharacterized protein</fullName>
    </submittedName>
</protein>
<proteinExistence type="predicted"/>
<name>A0A6M4GWH4_9PROT</name>
<sequence length="75" mass="8231">MTKYPRLVDTATGRSAADPFVIAVARMRDPRLIVVSEENKGKLNSPKVPDVCAGEGIQCIQLVKLIETENWVFSG</sequence>